<organism evidence="3">
    <name type="scientific">Magnetococcus massalia (strain MO-1)</name>
    <dbReference type="NCBI Taxonomy" id="451514"/>
    <lineage>
        <taxon>Bacteria</taxon>
        <taxon>Pseudomonadati</taxon>
        <taxon>Pseudomonadota</taxon>
        <taxon>Magnetococcia</taxon>
        <taxon>Magnetococcales</taxon>
        <taxon>Magnetococcaceae</taxon>
        <taxon>Magnetococcus</taxon>
    </lineage>
</organism>
<evidence type="ECO:0000313" key="3">
    <source>
        <dbReference type="EMBL" id="CRH05163.1"/>
    </source>
</evidence>
<dbReference type="EMBL" id="LO017727">
    <property type="protein sequence ID" value="CRH05163.1"/>
    <property type="molecule type" value="Genomic_DNA"/>
</dbReference>
<dbReference type="SUPFAM" id="SSF55729">
    <property type="entry name" value="Acyl-CoA N-acyltransferases (Nat)"/>
    <property type="match status" value="1"/>
</dbReference>
<dbReference type="Pfam" id="PF00903">
    <property type="entry name" value="Glyoxalase"/>
    <property type="match status" value="1"/>
</dbReference>
<evidence type="ECO:0000259" key="2">
    <source>
        <dbReference type="PROSITE" id="PS51819"/>
    </source>
</evidence>
<feature type="domain" description="N-acetyltransferase" evidence="1">
    <location>
        <begin position="4"/>
        <end position="162"/>
    </location>
</feature>
<dbReference type="CDD" id="cd07253">
    <property type="entry name" value="GLOD5"/>
    <property type="match status" value="1"/>
</dbReference>
<dbReference type="Gene3D" id="3.40.630.30">
    <property type="match status" value="1"/>
</dbReference>
<dbReference type="AlphaFoldDB" id="A0A1S7LFH8"/>
<proteinExistence type="predicted"/>
<dbReference type="Pfam" id="PF00583">
    <property type="entry name" value="Acetyltransf_1"/>
    <property type="match status" value="1"/>
</dbReference>
<dbReference type="InterPro" id="IPR029068">
    <property type="entry name" value="Glyas_Bleomycin-R_OHBP_Dase"/>
</dbReference>
<dbReference type="InterPro" id="IPR037523">
    <property type="entry name" value="VOC_core"/>
</dbReference>
<dbReference type="PROSITE" id="PS51819">
    <property type="entry name" value="VOC"/>
    <property type="match status" value="1"/>
</dbReference>
<gene>
    <name evidence="3" type="ORF">MAGMO_0965</name>
</gene>
<reference evidence="3" key="1">
    <citation type="submission" date="2015-04" db="EMBL/GenBank/DDBJ databases">
        <authorList>
            <person name="Syromyatnikov M.Y."/>
            <person name="Popov V.N."/>
        </authorList>
    </citation>
    <scope>NUCLEOTIDE SEQUENCE</scope>
    <source>
        <strain evidence="3">MO-1</strain>
    </source>
</reference>
<dbReference type="InterPro" id="IPR004360">
    <property type="entry name" value="Glyas_Fos-R_dOase_dom"/>
</dbReference>
<dbReference type="InterPro" id="IPR000182">
    <property type="entry name" value="GNAT_dom"/>
</dbReference>
<dbReference type="InterPro" id="IPR050383">
    <property type="entry name" value="GlyoxalaseI/FosfomycinResist"/>
</dbReference>
<dbReference type="CDD" id="cd04301">
    <property type="entry name" value="NAT_SF"/>
    <property type="match status" value="1"/>
</dbReference>
<protein>
    <recommendedName>
        <fullName evidence="4">GNAT family N-acetyltransferase</fullName>
    </recommendedName>
</protein>
<dbReference type="PROSITE" id="PS51186">
    <property type="entry name" value="GNAT"/>
    <property type="match status" value="1"/>
</dbReference>
<accession>A0A1S7LFH8</accession>
<dbReference type="PANTHER" id="PTHR21366">
    <property type="entry name" value="GLYOXALASE FAMILY PROTEIN"/>
    <property type="match status" value="1"/>
</dbReference>
<evidence type="ECO:0000259" key="1">
    <source>
        <dbReference type="PROSITE" id="PS51186"/>
    </source>
</evidence>
<dbReference type="InterPro" id="IPR016181">
    <property type="entry name" value="Acyl_CoA_acyltransferase"/>
</dbReference>
<feature type="domain" description="VOC" evidence="2">
    <location>
        <begin position="170"/>
        <end position="293"/>
    </location>
</feature>
<dbReference type="GO" id="GO:0016747">
    <property type="term" value="F:acyltransferase activity, transferring groups other than amino-acyl groups"/>
    <property type="evidence" value="ECO:0007669"/>
    <property type="project" value="InterPro"/>
</dbReference>
<dbReference type="SUPFAM" id="SSF54593">
    <property type="entry name" value="Glyoxalase/Bleomycin resistance protein/Dihydroxybiphenyl dioxygenase"/>
    <property type="match status" value="1"/>
</dbReference>
<name>A0A1S7LFH8_MAGMO</name>
<sequence length="294" mass="31997">MTTLTFRPFAIDDAQSVAQLVESAAVLADIAPSAAWPITPDWIIQVAQERAQATVMLQAGQVVGYANLYGVQEGLSSFAGNVMVLPKQRGKGLGEALIRHMALLAKQHYGAGFLDLSCFSHNQVALNLYQKLGFTPWGWEQRLSADCTEGLLLHLRSSLPLQRITASMASLDHLVLSVTDIQQSIDFYQRCLGMHPIQFGPPESSRYALCFGRQKINLHPAQAPLTPHAASPKPGSADLCLLSYTALDVLYLHLTQCGVTIEEGPVSRRGATGPIRSLYFRDPDGNLIEVSNTV</sequence>
<dbReference type="PANTHER" id="PTHR21366:SF14">
    <property type="entry name" value="GLYOXALASE DOMAIN-CONTAINING PROTEIN 5"/>
    <property type="match status" value="1"/>
</dbReference>
<evidence type="ECO:0008006" key="4">
    <source>
        <dbReference type="Google" id="ProtNLM"/>
    </source>
</evidence>
<dbReference type="Gene3D" id="3.10.180.10">
    <property type="entry name" value="2,3-Dihydroxybiphenyl 1,2-Dioxygenase, domain 1"/>
    <property type="match status" value="1"/>
</dbReference>